<keyword evidence="5" id="KW-1185">Reference proteome</keyword>
<evidence type="ECO:0000313" key="4">
    <source>
        <dbReference type="EMBL" id="TDH67644.1"/>
    </source>
</evidence>
<sequence>MWRGAPSPQDSIGRRSTPNAATTPSSQRSGTTKHGTVLVNLDVFIHRANIGRDISPNDDTLVVLFRRNSKEVTSEPAHWSAEHCAVWNQHVGIQTSLLRQKLQMQGGSATSMGFLKKEYEIVLVALPSHSAVALFSVDFASLVQQNTQDLHKSFHISPLKCRDLAATLEFDISWELEDNTGANTMMRPSTPKLVGRSPSSTILSKSSQPPKPQTPKAQTPRSRQASKSRRSANDTMSLSSRRTTTSSSSAGSERELLEELSSSNCSNCRSAKRRLDRKDVQVLQLETFLKESQKRIDALCVENDELIIRENAETCHAAQQRALTLRLLQELEVTVQLCTEKMQNKDSMMLPQIELIERVKKLHAEADPLNKTLETAQHSHKNVTFDFHAEMVAALQRNKQLQLQLEFLAYALHEDRAATDVSGTTDAVPSYLTVCSVKAECESRPVALTMTQQLNNLERENFKLRNELEGALASVASALKKCSVGFSSTLSTAPSLTAEISETTSTCSRDDMEEPEHENAVLFSRIREQHELEAARSAALQLDLNKAEVEINKLKKQLDPQMQSKEEEKEPLQAPGFLDKIYADVGKAKLMLEDRVSQLDEMLASAAEENGRLRNQIEELQRQMKCIQDKSSNSEKDFDRLLKQRENDIQAKEVEIASIIKQLQDVNARAHASESAKITLENELATVRVSLQRTQLSLSNTTSLTPSVAHFSATSDATAHNDELAEVQKQLKLSKQEVMQLRFRSNQFESVNERLDEALKEKRTLEVKLTALEGQLFEQRGRTINPGNSCSSANDVKKTAKLAEMQHELDKKSAQLMIAKRDIDQLRSQVKEDFVSSSRSSSIDEVADKVKQCEDEISRLCQRNDDQTRKLQTLGDRVKIAVRERNELEKIVQQMVTEMSLLGKDVKFSFESCNSPTSATSMIDQIEEKSYTVTHSRSSPSVVATGKITDRYDVAVASSSNTSHTPSSLAPIVTSSKVAELMKTFSPNDADLKRPAKVDTRNRKASSISNDNSSL</sequence>
<feature type="coiled-coil region" evidence="1">
    <location>
        <begin position="589"/>
        <end position="669"/>
    </location>
</feature>
<feature type="region of interest" description="Disordered" evidence="2">
    <location>
        <begin position="1"/>
        <end position="32"/>
    </location>
</feature>
<evidence type="ECO:0000256" key="2">
    <source>
        <dbReference type="SAM" id="MobiDB-lite"/>
    </source>
</evidence>
<dbReference type="AlphaFoldDB" id="A0A976FJE7"/>
<dbReference type="OrthoDB" id="166941at2759"/>
<dbReference type="GeneID" id="94344175"/>
<organism evidence="4 5">
    <name type="scientific">Bremia lactucae</name>
    <name type="common">Lettuce downy mildew</name>
    <dbReference type="NCBI Taxonomy" id="4779"/>
    <lineage>
        <taxon>Eukaryota</taxon>
        <taxon>Sar</taxon>
        <taxon>Stramenopiles</taxon>
        <taxon>Oomycota</taxon>
        <taxon>Peronosporomycetes</taxon>
        <taxon>Peronosporales</taxon>
        <taxon>Peronosporaceae</taxon>
        <taxon>Bremia</taxon>
    </lineage>
</organism>
<feature type="compositionally biased region" description="Low complexity" evidence="2">
    <location>
        <begin position="204"/>
        <end position="223"/>
    </location>
</feature>
<reference evidence="4 5" key="1">
    <citation type="journal article" date="2021" name="Genome Biol.">
        <title>AFLAP: assembly-free linkage analysis pipeline using k-mers from genome sequencing data.</title>
        <authorList>
            <person name="Fletcher K."/>
            <person name="Zhang L."/>
            <person name="Gil J."/>
            <person name="Han R."/>
            <person name="Cavanaugh K."/>
            <person name="Michelmore R."/>
        </authorList>
    </citation>
    <scope>NUCLEOTIDE SEQUENCE [LARGE SCALE GENOMIC DNA]</scope>
    <source>
        <strain evidence="4 5">SF5</strain>
    </source>
</reference>
<feature type="compositionally biased region" description="Basic and acidic residues" evidence="2">
    <location>
        <begin position="990"/>
        <end position="1002"/>
    </location>
</feature>
<accession>A0A976FJE7</accession>
<feature type="coiled-coil region" evidence="1">
    <location>
        <begin position="802"/>
        <end position="870"/>
    </location>
</feature>
<dbReference type="EMBL" id="SHOA02000005">
    <property type="protein sequence ID" value="TDH67644.1"/>
    <property type="molecule type" value="Genomic_DNA"/>
</dbReference>
<feature type="region of interest" description="Disordered" evidence="2">
    <location>
        <begin position="181"/>
        <end position="255"/>
    </location>
</feature>
<name>A0A976FJE7_BRELC</name>
<dbReference type="PROSITE" id="PS51840">
    <property type="entry name" value="C2_NT"/>
    <property type="match status" value="1"/>
</dbReference>
<feature type="domain" description="C2 NT-type" evidence="3">
    <location>
        <begin position="29"/>
        <end position="176"/>
    </location>
</feature>
<feature type="compositionally biased region" description="Polar residues" evidence="2">
    <location>
        <begin position="8"/>
        <end position="32"/>
    </location>
</feature>
<evidence type="ECO:0000259" key="3">
    <source>
        <dbReference type="PROSITE" id="PS51840"/>
    </source>
</evidence>
<feature type="coiled-coil region" evidence="1">
    <location>
        <begin position="717"/>
        <end position="775"/>
    </location>
</feature>
<feature type="compositionally biased region" description="Low complexity" evidence="2">
    <location>
        <begin position="237"/>
        <end position="251"/>
    </location>
</feature>
<keyword evidence="1" id="KW-0175">Coiled coil</keyword>
<feature type="compositionally biased region" description="Polar residues" evidence="2">
    <location>
        <begin position="1005"/>
        <end position="1015"/>
    </location>
</feature>
<dbReference type="RefSeq" id="XP_067817143.1">
    <property type="nucleotide sequence ID" value="XM_067958504.1"/>
</dbReference>
<comment type="caution">
    <text evidence="4">The sequence shown here is derived from an EMBL/GenBank/DDBJ whole genome shotgun (WGS) entry which is preliminary data.</text>
</comment>
<dbReference type="Proteomes" id="UP000294530">
    <property type="component" value="Unassembled WGS sequence"/>
</dbReference>
<feature type="region of interest" description="Disordered" evidence="2">
    <location>
        <begin position="986"/>
        <end position="1015"/>
    </location>
</feature>
<proteinExistence type="predicted"/>
<evidence type="ECO:0000313" key="5">
    <source>
        <dbReference type="Proteomes" id="UP000294530"/>
    </source>
</evidence>
<gene>
    <name evidence="4" type="ORF">CCR75_000396</name>
</gene>
<dbReference type="KEGG" id="blac:94344175"/>
<dbReference type="InterPro" id="IPR019448">
    <property type="entry name" value="NT-C2"/>
</dbReference>
<feature type="coiled-coil region" evidence="1">
    <location>
        <begin position="447"/>
        <end position="474"/>
    </location>
</feature>
<evidence type="ECO:0000256" key="1">
    <source>
        <dbReference type="SAM" id="Coils"/>
    </source>
</evidence>
<protein>
    <recommendedName>
        <fullName evidence="3">C2 NT-type domain-containing protein</fullName>
    </recommendedName>
</protein>